<sequence length="756" mass="85815">MNCNSSNESSVNSAYQLKGEVCKISLQGDSAFEYNEGDEVLYVTRQEIVTESFCYNGQVAPTIDSQERPSGVSLSGGPGEWEYVLPNSDCTDCVVGELGPEEARWFYKSDSHKRWIEFSGYDSLRIESEYRRSNHEWKYYNTMYSNQNPAGTCSGRTSPINQSALPVESRKGVDSGYECNGAGAAQTSDRDQHRIVVRGGMYEVDLNTCKCDSIYWPGRGEECVITRGIWFYDISWQPIDPEYSSSLEAVHLKLFYGKNMSDYYTDLFSKTPKTVLHTKSFTEFYVDWYSPTEVYLYSETAPSKLVRTFTHRLGFQKSTGYRLCRGYKHNATETDRPVDITHLVFVIHGIGQKMDTGRIIRNTSTFRDRVAWLKQKYFASSENRAEFFPVEWRSSLKLDGDIVEAITPHRLLRLRQLLNSSAMDIMYYTSPLYCCEVQHGLSEELNRLYTMFTQRNPHFISNGGKVSVIAHSLGCVIVYDIVTGWRPDSWQVGTFSRTAWNGEDSELPETPRHEFISSNNSCLQFQIDNLFCLGSPLSVFLALRVRNPQAPGHVETILPPFLCSSFYNIFYPSDPVAYRMEPLLLRDYSRIAPLQIQAYDVATHVHYKDMPLEPTDPEITVGGSAGTSTVTKRQEGVDELGADSPSNTPTKGWRIWGLMRGSWKLQDEVDGSGSPQFDALPAGQHQRLDYVLREINLGGGYLSALRSHTAYWRNYDVAYFVLTRLFRDLETQRLQQAPASVSQQSPTSSEASLANM</sequence>
<evidence type="ECO:0000256" key="1">
    <source>
        <dbReference type="ARBA" id="ARBA00038464"/>
    </source>
</evidence>
<reference evidence="4 5" key="1">
    <citation type="submission" date="2017-12" db="EMBL/GenBank/DDBJ databases">
        <title>Hemimetabolous genomes reveal molecular basis of termite eusociality.</title>
        <authorList>
            <person name="Harrison M.C."/>
            <person name="Jongepier E."/>
            <person name="Robertson H.M."/>
            <person name="Arning N."/>
            <person name="Bitard-Feildel T."/>
            <person name="Chao H."/>
            <person name="Childers C.P."/>
            <person name="Dinh H."/>
            <person name="Doddapaneni H."/>
            <person name="Dugan S."/>
            <person name="Gowin J."/>
            <person name="Greiner C."/>
            <person name="Han Y."/>
            <person name="Hu H."/>
            <person name="Hughes D.S.T."/>
            <person name="Huylmans A.-K."/>
            <person name="Kemena C."/>
            <person name="Kremer L.P.M."/>
            <person name="Lee S.L."/>
            <person name="Lopez-Ezquerra A."/>
            <person name="Mallet L."/>
            <person name="Monroy-Kuhn J.M."/>
            <person name="Moser A."/>
            <person name="Murali S.C."/>
            <person name="Muzny D.M."/>
            <person name="Otani S."/>
            <person name="Piulachs M.-D."/>
            <person name="Poelchau M."/>
            <person name="Qu J."/>
            <person name="Schaub F."/>
            <person name="Wada-Katsumata A."/>
            <person name="Worley K.C."/>
            <person name="Xie Q."/>
            <person name="Ylla G."/>
            <person name="Poulsen M."/>
            <person name="Gibbs R.A."/>
            <person name="Schal C."/>
            <person name="Richards S."/>
            <person name="Belles X."/>
            <person name="Korb J."/>
            <person name="Bornberg-Bauer E."/>
        </authorList>
    </citation>
    <scope>NUCLEOTIDE SEQUENCE [LARGE SCALE GENOMIC DNA]</scope>
    <source>
        <tissue evidence="4">Whole body</tissue>
    </source>
</reference>
<dbReference type="GO" id="GO:0046872">
    <property type="term" value="F:metal ion binding"/>
    <property type="evidence" value="ECO:0007669"/>
    <property type="project" value="InterPro"/>
</dbReference>
<dbReference type="GO" id="GO:0004620">
    <property type="term" value="F:phospholipase activity"/>
    <property type="evidence" value="ECO:0007669"/>
    <property type="project" value="TreeGrafter"/>
</dbReference>
<dbReference type="EMBL" id="NEVH01006990">
    <property type="protein sequence ID" value="PNF36158.1"/>
    <property type="molecule type" value="Genomic_DNA"/>
</dbReference>
<evidence type="ECO:0000313" key="5">
    <source>
        <dbReference type="Proteomes" id="UP000235965"/>
    </source>
</evidence>
<dbReference type="PANTHER" id="PTHR23509:SF48">
    <property type="entry name" value="INTRACELLULAR PHOSPHOLIPASE A1"/>
    <property type="match status" value="1"/>
</dbReference>
<dbReference type="InterPro" id="IPR004177">
    <property type="entry name" value="DDHD_dom"/>
</dbReference>
<accession>A0A2J7R5P9</accession>
<evidence type="ECO:0000259" key="3">
    <source>
        <dbReference type="PROSITE" id="PS51043"/>
    </source>
</evidence>
<dbReference type="STRING" id="105785.A0A2J7R5P9"/>
<feature type="domain" description="DDHD" evidence="3">
    <location>
        <begin position="523"/>
        <end position="727"/>
    </location>
</feature>
<dbReference type="PROSITE" id="PS51043">
    <property type="entry name" value="DDHD"/>
    <property type="match status" value="1"/>
</dbReference>
<comment type="similarity">
    <text evidence="1">Belongs to the PA-PLA1 family.</text>
</comment>
<evidence type="ECO:0000256" key="2">
    <source>
        <dbReference type="SAM" id="MobiDB-lite"/>
    </source>
</evidence>
<keyword evidence="5" id="KW-1185">Reference proteome</keyword>
<dbReference type="Proteomes" id="UP000235965">
    <property type="component" value="Unassembled WGS sequence"/>
</dbReference>
<evidence type="ECO:0000313" key="4">
    <source>
        <dbReference type="EMBL" id="PNF36158.1"/>
    </source>
</evidence>
<dbReference type="InParanoid" id="A0A2J7R5P9"/>
<protein>
    <recommendedName>
        <fullName evidence="3">DDHD domain-containing protein</fullName>
    </recommendedName>
</protein>
<dbReference type="AlphaFoldDB" id="A0A2J7R5P9"/>
<dbReference type="SMART" id="SM01127">
    <property type="entry name" value="DDHD"/>
    <property type="match status" value="1"/>
</dbReference>
<feature type="region of interest" description="Disordered" evidence="2">
    <location>
        <begin position="736"/>
        <end position="756"/>
    </location>
</feature>
<dbReference type="InterPro" id="IPR058055">
    <property type="entry name" value="PA-PLA1"/>
</dbReference>
<organism evidence="4 5">
    <name type="scientific">Cryptotermes secundus</name>
    <dbReference type="NCBI Taxonomy" id="105785"/>
    <lineage>
        <taxon>Eukaryota</taxon>
        <taxon>Metazoa</taxon>
        <taxon>Ecdysozoa</taxon>
        <taxon>Arthropoda</taxon>
        <taxon>Hexapoda</taxon>
        <taxon>Insecta</taxon>
        <taxon>Pterygota</taxon>
        <taxon>Neoptera</taxon>
        <taxon>Polyneoptera</taxon>
        <taxon>Dictyoptera</taxon>
        <taxon>Blattodea</taxon>
        <taxon>Blattoidea</taxon>
        <taxon>Termitoidae</taxon>
        <taxon>Kalotermitidae</taxon>
        <taxon>Cryptotermitinae</taxon>
        <taxon>Cryptotermes</taxon>
    </lineage>
</organism>
<name>A0A2J7R5P9_9NEOP</name>
<gene>
    <name evidence="4" type="ORF">B7P43_G10669</name>
</gene>
<proteinExistence type="inferred from homology"/>
<dbReference type="PANTHER" id="PTHR23509">
    <property type="entry name" value="PA-PL1 PHOSPHOLIPASE FAMILY"/>
    <property type="match status" value="1"/>
</dbReference>
<dbReference type="GO" id="GO:0005737">
    <property type="term" value="C:cytoplasm"/>
    <property type="evidence" value="ECO:0007669"/>
    <property type="project" value="TreeGrafter"/>
</dbReference>
<dbReference type="OrthoDB" id="69269at2759"/>
<dbReference type="Pfam" id="PF02862">
    <property type="entry name" value="DDHD"/>
    <property type="match status" value="2"/>
</dbReference>
<comment type="caution">
    <text evidence="4">The sequence shown here is derived from an EMBL/GenBank/DDBJ whole genome shotgun (WGS) entry which is preliminary data.</text>
</comment>